<dbReference type="Pfam" id="PF00011">
    <property type="entry name" value="HSP20"/>
    <property type="match status" value="1"/>
</dbReference>
<comment type="similarity">
    <text evidence="2 3">Belongs to the small heat shock protein (HSP20) family.</text>
</comment>
<keyword evidence="6" id="KW-1185">Reference proteome</keyword>
<evidence type="ECO:0000259" key="4">
    <source>
        <dbReference type="PROSITE" id="PS01031"/>
    </source>
</evidence>
<accession>A0AAD4ITB7</accession>
<comment type="caution">
    <text evidence="5">The sequence shown here is derived from an EMBL/GenBank/DDBJ whole genome shotgun (WGS) entry which is preliminary data.</text>
</comment>
<feature type="domain" description="SHSP" evidence="4">
    <location>
        <begin position="59"/>
        <end position="172"/>
    </location>
</feature>
<dbReference type="Gene3D" id="2.60.40.790">
    <property type="match status" value="1"/>
</dbReference>
<evidence type="ECO:0000256" key="3">
    <source>
        <dbReference type="RuleBase" id="RU003616"/>
    </source>
</evidence>
<evidence type="ECO:0000256" key="2">
    <source>
        <dbReference type="PROSITE-ProRule" id="PRU00285"/>
    </source>
</evidence>
<proteinExistence type="inferred from homology"/>
<reference evidence="5 6" key="1">
    <citation type="journal article" date="2021" name="Nat. Commun.">
        <title>Incipient diploidization of the medicinal plant Perilla within 10,000 years.</title>
        <authorList>
            <person name="Zhang Y."/>
            <person name="Shen Q."/>
            <person name="Leng L."/>
            <person name="Zhang D."/>
            <person name="Chen S."/>
            <person name="Shi Y."/>
            <person name="Ning Z."/>
            <person name="Chen S."/>
        </authorList>
    </citation>
    <scope>NUCLEOTIDE SEQUENCE [LARGE SCALE GENOMIC DNA]</scope>
    <source>
        <strain evidence="6">cv. PC099</strain>
    </source>
</reference>
<dbReference type="InterPro" id="IPR031107">
    <property type="entry name" value="Small_HSP"/>
</dbReference>
<sequence>MHGYRSIGNSSDGRGKTTLFLTNIAESNRVVSKTISWDEIAVPERWRDEENLLSSAGQTGAAVANARAGWKETADAHVFEVDVPGLKGEEVKVEVEAGRMLQISGERSNVEGEKNEKWHCEERSSGKFLRRFRLPENAKMEQVTAKMENGVLTVTVPKEGVNEKREVKVKVSGG</sequence>
<dbReference type="SUPFAM" id="SSF49764">
    <property type="entry name" value="HSP20-like chaperones"/>
    <property type="match status" value="1"/>
</dbReference>
<evidence type="ECO:0000313" key="6">
    <source>
        <dbReference type="Proteomes" id="UP001190926"/>
    </source>
</evidence>
<dbReference type="CDD" id="cd06472">
    <property type="entry name" value="ACD_ScHsp26_like"/>
    <property type="match status" value="1"/>
</dbReference>
<dbReference type="Proteomes" id="UP001190926">
    <property type="component" value="Unassembled WGS sequence"/>
</dbReference>
<gene>
    <name evidence="5" type="ORF">C2S53_010332</name>
</gene>
<dbReference type="PROSITE" id="PS01031">
    <property type="entry name" value="SHSP"/>
    <property type="match status" value="1"/>
</dbReference>
<protein>
    <submittedName>
        <fullName evidence="5">HSP20-like chaperones superfamily protein</fullName>
    </submittedName>
</protein>
<evidence type="ECO:0000313" key="5">
    <source>
        <dbReference type="EMBL" id="KAH6821218.1"/>
    </source>
</evidence>
<keyword evidence="1" id="KW-0346">Stress response</keyword>
<evidence type="ECO:0000256" key="1">
    <source>
        <dbReference type="ARBA" id="ARBA00023016"/>
    </source>
</evidence>
<dbReference type="InterPro" id="IPR002068">
    <property type="entry name" value="A-crystallin/Hsp20_dom"/>
</dbReference>
<dbReference type="PANTHER" id="PTHR11527">
    <property type="entry name" value="HEAT-SHOCK PROTEIN 20 FAMILY MEMBER"/>
    <property type="match status" value="1"/>
</dbReference>
<dbReference type="AlphaFoldDB" id="A0AAD4ITB7"/>
<name>A0AAD4ITB7_PERFH</name>
<dbReference type="InterPro" id="IPR008978">
    <property type="entry name" value="HSP20-like_chaperone"/>
</dbReference>
<organism evidence="5 6">
    <name type="scientific">Perilla frutescens var. hirtella</name>
    <name type="common">Perilla citriodora</name>
    <name type="synonym">Perilla setoyensis</name>
    <dbReference type="NCBI Taxonomy" id="608512"/>
    <lineage>
        <taxon>Eukaryota</taxon>
        <taxon>Viridiplantae</taxon>
        <taxon>Streptophyta</taxon>
        <taxon>Embryophyta</taxon>
        <taxon>Tracheophyta</taxon>
        <taxon>Spermatophyta</taxon>
        <taxon>Magnoliopsida</taxon>
        <taxon>eudicotyledons</taxon>
        <taxon>Gunneridae</taxon>
        <taxon>Pentapetalae</taxon>
        <taxon>asterids</taxon>
        <taxon>lamiids</taxon>
        <taxon>Lamiales</taxon>
        <taxon>Lamiaceae</taxon>
        <taxon>Nepetoideae</taxon>
        <taxon>Elsholtzieae</taxon>
        <taxon>Perilla</taxon>
    </lineage>
</organism>
<dbReference type="EMBL" id="SDAM02002349">
    <property type="protein sequence ID" value="KAH6821218.1"/>
    <property type="molecule type" value="Genomic_DNA"/>
</dbReference>